<dbReference type="EMBL" id="LR797314">
    <property type="protein sequence ID" value="CAB4202542.1"/>
    <property type="molecule type" value="Genomic_DNA"/>
</dbReference>
<keyword evidence="5" id="KW-1185">Reference proteome</keyword>
<accession>A0A6J5S3H5</accession>
<dbReference type="SMART" id="SM00191">
    <property type="entry name" value="Int_alpha"/>
    <property type="match status" value="5"/>
</dbReference>
<dbReference type="InterPro" id="IPR013517">
    <property type="entry name" value="FG-GAP"/>
</dbReference>
<keyword evidence="1" id="KW-0732">Signal</keyword>
<evidence type="ECO:0000256" key="1">
    <source>
        <dbReference type="ARBA" id="ARBA00022729"/>
    </source>
</evidence>
<gene>
    <name evidence="4" type="ORF">UFOVP1367_22</name>
</gene>
<name>A0A6J5S3H5_9CAUD</name>
<dbReference type="InterPro" id="IPR028994">
    <property type="entry name" value="Integrin_alpha_N"/>
</dbReference>
<sequence>MAYQSVGMVLQAEIPANNGYASAVSVSNDGLVMAVGAYNTSSGGEVTVYDMVSSVWVPRGSLLVASDATVGAGFGVSVALSSDGAILAIGAYNRNGGLSGQGGVYVFDRNGTGWTQRGSVLTASNAAINDYFGIALSLSMDGLVLAVGAVGAAVGYGAVYIFDKNGTGWTQKGSTITLTANSVIGQQYGRGVALSGTGLVLVVGTPYRTSGVTTTGSVSVYDKNGTGWTLRSTINHPTNALSSRFGGAVALSSDGNILAISASDNNQGLAGQGAVFNYTLATGVYTYTDVSVATDTAQGDGFGYAVALSYSGLGLFVGANAWEGSVTNQGGVYSYKRLTISGVLTESISVTDFIIRLYEATTGVLLSSTTVQAGAFILFPDNNGAKFLTFHPVQGAKWQSGTVYSLNALVYPTAPATTPYYFKRVSSAGTSGSTEPSWVITAGGLSNDGIHNGCWQMIDGLTDSKILGPVVPS</sequence>
<evidence type="ECO:0000313" key="5">
    <source>
        <dbReference type="Proteomes" id="UP001641549"/>
    </source>
</evidence>
<dbReference type="PANTHER" id="PTHR36220">
    <property type="entry name" value="UNNAMED PRODUCT"/>
    <property type="match status" value="1"/>
</dbReference>
<organism evidence="4 5">
    <name type="scientific">uncultured Caudovirales phage</name>
    <dbReference type="NCBI Taxonomy" id="2100421"/>
    <lineage>
        <taxon>Viruses</taxon>
        <taxon>Duplodnaviria</taxon>
        <taxon>Heunggongvirae</taxon>
        <taxon>Uroviricota</taxon>
        <taxon>Caudoviricetes</taxon>
        <taxon>Peduoviridae</taxon>
        <taxon>Maltschvirus</taxon>
        <taxon>Maltschvirus maltsch</taxon>
    </lineage>
</organism>
<keyword evidence="2" id="KW-0677">Repeat</keyword>
<reference evidence="4" key="1">
    <citation type="submission" date="2020-05" db="EMBL/GenBank/DDBJ databases">
        <authorList>
            <person name="Chiriac C."/>
            <person name="Salcher M."/>
            <person name="Ghai R."/>
            <person name="Kavagutti S V."/>
        </authorList>
    </citation>
    <scope>NUCLEOTIDE SEQUENCE [LARGE SCALE GENOMIC DNA]</scope>
</reference>
<dbReference type="Pfam" id="PF14312">
    <property type="entry name" value="FG-GAP_2"/>
    <property type="match status" value="2"/>
</dbReference>
<dbReference type="InterPro" id="IPR013519">
    <property type="entry name" value="Int_alpha_beta-p"/>
</dbReference>
<dbReference type="PANTHER" id="PTHR36220:SF1">
    <property type="entry name" value="GAMMA TUBULIN COMPLEX COMPONENT C-TERMINAL DOMAIN-CONTAINING PROTEIN"/>
    <property type="match status" value="1"/>
</dbReference>
<dbReference type="Gene3D" id="2.130.10.130">
    <property type="entry name" value="Integrin alpha, N-terminal"/>
    <property type="match status" value="1"/>
</dbReference>
<dbReference type="Proteomes" id="UP001641549">
    <property type="component" value="Chromosome UFOv-RH-23may17-C8087"/>
</dbReference>
<evidence type="ECO:0000256" key="2">
    <source>
        <dbReference type="ARBA" id="ARBA00022737"/>
    </source>
</evidence>
<evidence type="ECO:0000313" key="4">
    <source>
        <dbReference type="EMBL" id="CAB4202542.1"/>
    </source>
</evidence>
<dbReference type="SUPFAM" id="SSF82171">
    <property type="entry name" value="DPP6 N-terminal domain-like"/>
    <property type="match status" value="1"/>
</dbReference>
<protein>
    <submittedName>
        <fullName evidence="4">FG-GAP repeat</fullName>
    </submittedName>
</protein>
<proteinExistence type="predicted"/>
<evidence type="ECO:0000256" key="3">
    <source>
        <dbReference type="ARBA" id="ARBA00023180"/>
    </source>
</evidence>
<keyword evidence="3" id="KW-0325">Glycoprotein</keyword>